<accession>A0A1Z5K3F9</accession>
<feature type="region of interest" description="Disordered" evidence="3">
    <location>
        <begin position="767"/>
        <end position="789"/>
    </location>
</feature>
<dbReference type="EMBL" id="BDSP01000152">
    <property type="protein sequence ID" value="GAX20739.1"/>
    <property type="molecule type" value="Genomic_DNA"/>
</dbReference>
<protein>
    <recommendedName>
        <fullName evidence="4">WDR59/RTC1-like RING zinc finger domain-containing protein</fullName>
    </recommendedName>
</protein>
<gene>
    <name evidence="5" type="ORF">FisN_7Hh049</name>
</gene>
<dbReference type="GO" id="GO:0035859">
    <property type="term" value="C:Seh1-associated complex"/>
    <property type="evidence" value="ECO:0007669"/>
    <property type="project" value="TreeGrafter"/>
</dbReference>
<dbReference type="PANTHER" id="PTHR46170:SF1">
    <property type="entry name" value="GATOR COMPLEX PROTEIN WDR59"/>
    <property type="match status" value="1"/>
</dbReference>
<evidence type="ECO:0000256" key="3">
    <source>
        <dbReference type="SAM" id="MobiDB-lite"/>
    </source>
</evidence>
<dbReference type="GO" id="GO:0005774">
    <property type="term" value="C:vacuolar membrane"/>
    <property type="evidence" value="ECO:0007669"/>
    <property type="project" value="TreeGrafter"/>
</dbReference>
<reference evidence="5 6" key="1">
    <citation type="journal article" date="2015" name="Plant Cell">
        <title>Oil accumulation by the oleaginous diatom Fistulifera solaris as revealed by the genome and transcriptome.</title>
        <authorList>
            <person name="Tanaka T."/>
            <person name="Maeda Y."/>
            <person name="Veluchamy A."/>
            <person name="Tanaka M."/>
            <person name="Abida H."/>
            <person name="Marechal E."/>
            <person name="Bowler C."/>
            <person name="Muto M."/>
            <person name="Sunaga Y."/>
            <person name="Tanaka M."/>
            <person name="Yoshino T."/>
            <person name="Taniguchi T."/>
            <person name="Fukuda Y."/>
            <person name="Nemoto M."/>
            <person name="Matsumoto M."/>
            <person name="Wong P.S."/>
            <person name="Aburatani S."/>
            <person name="Fujibuchi W."/>
        </authorList>
    </citation>
    <scope>NUCLEOTIDE SEQUENCE [LARGE SCALE GENOMIC DNA]</scope>
    <source>
        <strain evidence="5 6">JPCC DA0580</strain>
    </source>
</reference>
<dbReference type="GO" id="GO:0035591">
    <property type="term" value="F:signaling adaptor activity"/>
    <property type="evidence" value="ECO:0007669"/>
    <property type="project" value="TreeGrafter"/>
</dbReference>
<dbReference type="Proteomes" id="UP000198406">
    <property type="component" value="Unassembled WGS sequence"/>
</dbReference>
<comment type="caution">
    <text evidence="5">The sequence shown here is derived from an EMBL/GenBank/DDBJ whole genome shotgun (WGS) entry which is preliminary data.</text>
</comment>
<dbReference type="OrthoDB" id="48238at2759"/>
<feature type="region of interest" description="Disordered" evidence="3">
    <location>
        <begin position="600"/>
        <end position="623"/>
    </location>
</feature>
<evidence type="ECO:0000313" key="5">
    <source>
        <dbReference type="EMBL" id="GAX20739.1"/>
    </source>
</evidence>
<sequence>MSSPSRLALQTQLPASPEHNNIRDVPHFFMQQQQQQQQQQEYSYSATTPTRNLFDNAVAVSPFESSRFQSLASYEKFKPKALACCTTLEGDALGAVAGPHGVALFSMDEIHKPVMMLNRALPAPVSLAFSAVPQNPLPQSNLMLASAQGNGILVWDVSGLRLSPLWGRLGMESRASIVSLAWYPGPMVTAATDTSLAAWDLRSHPSRPSLRFGVRKGDAVAPYVQMAPGHEPHECAVLDAKGMLRIYDLRVTDRQSAGGVLYSFSALSYAGVGLATMDSGWLTWGLDEVGGDGVVKVWSREEDPSHSSRRLLGTITKPHLACARVCPKPAESCLVTVSFEENTAQLAQWNATMWKATSRGLQPSLSFLGGAGLEQKQFETTKGALCAAELVVHRNKEDFTLLLCTLTNNGFLASYSIPEAMPLLRAESNTSVALPVSPNRRHFSDSSRVFPPEGEGIPGDAARLWQRSLFEGSSDRDFRAEASEKDLAANPAIDYNVFDVEASSLLPASAITVGAVNDSTASAAEEEEKAEAIRFETVELMKNIDTDRIPCPRLCGVTFGPGVGGLSVFHNGDIRKVWSWWENKNSAKRSAFSGTVGHATVNSNSINDRDQENPPTTVRMGPAFPRSLKDLHEMTAAARDAQWGGTEDGASSAIAHLEGDSFFEHDSASSSDSGDEHNDDFMNSDAKDSKDLYTQYFGEYQQPAFSLFEERTRLEEENEVVEGALQDGTPSDVLAPFVKITFEYDPLVLNRQSVVFAKDWKLGDISAKKKSGESQSNSPGWPLRHHSHHAGRPNYDELLLRRSYIDTANEPSINRSTFPGIERGVHNGEFSVRPNVQDSMVFLRKLFTHQREGGDAVNKLLSPPDGRLLTKGLSRRGFWPHDIQSAPSFNTLQDSHSKADKEGRKALGVFTLRRVPTANVVSLELQHIKEVCLHNAQICKSFDEIEKHEVWCLIAQLVDMRLNETSRTRFDGWGEFGGMSFRVSLIDNLLKYYESLGDVQMLASIVCVLRSKNDSGLDAGKLISDNREGKYDIYIRRYADLLYGWGLLTVRAEVLKHLSPLPEFHRTRRVSQALDEDVTSEPTIGLVFLCARCGGETNLGTNYCHTCRDYAFRCSICDNAVRGLFTVCKSCGHGGHMNHLQSWFLKMEECPAGCGCKCLSLSAALRPIGTRSGVD</sequence>
<feature type="compositionally biased region" description="Basic and acidic residues" evidence="3">
    <location>
        <begin position="674"/>
        <end position="685"/>
    </location>
</feature>
<dbReference type="AlphaFoldDB" id="A0A1Z5K3F9"/>
<dbReference type="SUPFAM" id="SSF50978">
    <property type="entry name" value="WD40 repeat-like"/>
    <property type="match status" value="1"/>
</dbReference>
<keyword evidence="1" id="KW-0853">WD repeat</keyword>
<dbReference type="Pfam" id="PF17120">
    <property type="entry name" value="zf-RING_16"/>
    <property type="match status" value="1"/>
</dbReference>
<dbReference type="GO" id="GO:0034198">
    <property type="term" value="P:cellular response to amino acid starvation"/>
    <property type="evidence" value="ECO:0007669"/>
    <property type="project" value="TreeGrafter"/>
</dbReference>
<dbReference type="InterPro" id="IPR015943">
    <property type="entry name" value="WD40/YVTN_repeat-like_dom_sf"/>
</dbReference>
<dbReference type="InParanoid" id="A0A1Z5K3F9"/>
<name>A0A1Z5K3F9_FISSO</name>
<feature type="region of interest" description="Disordered" evidence="3">
    <location>
        <begin position="664"/>
        <end position="685"/>
    </location>
</feature>
<dbReference type="GO" id="GO:1904263">
    <property type="term" value="P:positive regulation of TORC1 signaling"/>
    <property type="evidence" value="ECO:0007669"/>
    <property type="project" value="TreeGrafter"/>
</dbReference>
<evidence type="ECO:0000256" key="2">
    <source>
        <dbReference type="ARBA" id="ARBA00022737"/>
    </source>
</evidence>
<dbReference type="InterPro" id="IPR036322">
    <property type="entry name" value="WD40_repeat_dom_sf"/>
</dbReference>
<keyword evidence="6" id="KW-1185">Reference proteome</keyword>
<dbReference type="PANTHER" id="PTHR46170">
    <property type="entry name" value="GATOR COMPLEX PROTEIN WDR59"/>
    <property type="match status" value="1"/>
</dbReference>
<feature type="domain" description="WDR59/RTC1-like RING zinc finger" evidence="4">
    <location>
        <begin position="1113"/>
        <end position="1160"/>
    </location>
</feature>
<dbReference type="InterPro" id="IPR049567">
    <property type="entry name" value="WDR59-like"/>
</dbReference>
<feature type="region of interest" description="Disordered" evidence="3">
    <location>
        <begin position="1"/>
        <end position="22"/>
    </location>
</feature>
<dbReference type="Gene3D" id="2.130.10.10">
    <property type="entry name" value="YVTN repeat-like/Quinoprotein amine dehydrogenase"/>
    <property type="match status" value="1"/>
</dbReference>
<keyword evidence="2" id="KW-0677">Repeat</keyword>
<feature type="compositionally biased region" description="Polar residues" evidence="3">
    <location>
        <begin position="1"/>
        <end position="14"/>
    </location>
</feature>
<organism evidence="5 6">
    <name type="scientific">Fistulifera solaris</name>
    <name type="common">Oleaginous diatom</name>
    <dbReference type="NCBI Taxonomy" id="1519565"/>
    <lineage>
        <taxon>Eukaryota</taxon>
        <taxon>Sar</taxon>
        <taxon>Stramenopiles</taxon>
        <taxon>Ochrophyta</taxon>
        <taxon>Bacillariophyta</taxon>
        <taxon>Bacillariophyceae</taxon>
        <taxon>Bacillariophycidae</taxon>
        <taxon>Naviculales</taxon>
        <taxon>Naviculaceae</taxon>
        <taxon>Fistulifera</taxon>
    </lineage>
</organism>
<evidence type="ECO:0000259" key="4">
    <source>
        <dbReference type="Pfam" id="PF17120"/>
    </source>
</evidence>
<dbReference type="InterPro" id="IPR049566">
    <property type="entry name" value="WDR59_RTC1-like_RING_Znf"/>
</dbReference>
<evidence type="ECO:0000256" key="1">
    <source>
        <dbReference type="ARBA" id="ARBA00022574"/>
    </source>
</evidence>
<proteinExistence type="predicted"/>
<evidence type="ECO:0000313" key="6">
    <source>
        <dbReference type="Proteomes" id="UP000198406"/>
    </source>
</evidence>